<dbReference type="eggNOG" id="arCOG02165">
    <property type="taxonomic scope" value="Archaea"/>
</dbReference>
<dbReference type="Pfam" id="PF01345">
    <property type="entry name" value="DUF11"/>
    <property type="match status" value="2"/>
</dbReference>
<dbReference type="InterPro" id="IPR001434">
    <property type="entry name" value="OmcB-like_DUF11"/>
</dbReference>
<reference evidence="2 3" key="2">
    <citation type="journal article" date="2014" name="Int. J. Syst. Evol. Microbiol.">
        <title>Methanobacterium paludis sp. nov. and a novel strain of Methanobacterium lacus isolated from northern peatlands.</title>
        <authorList>
            <person name="Cadillo-Quiroz H."/>
            <person name="Brauer S.L."/>
            <person name="Goodson N."/>
            <person name="Yavitt J.B."/>
            <person name="Zinder S.H."/>
        </authorList>
    </citation>
    <scope>NUCLEOTIDE SEQUENCE [LARGE SCALE GENOMIC DNA]</scope>
    <source>
        <strain evidence="2 3">AL-21</strain>
    </source>
</reference>
<dbReference type="InterPro" id="IPR038765">
    <property type="entry name" value="Papain-like_cys_pep_sf"/>
</dbReference>
<dbReference type="Gene3D" id="3.10.620.30">
    <property type="match status" value="1"/>
</dbReference>
<dbReference type="Proteomes" id="UP000007490">
    <property type="component" value="Chromosome"/>
</dbReference>
<dbReference type="EMBL" id="CP002551">
    <property type="protein sequence ID" value="ADZ09175.1"/>
    <property type="molecule type" value="Genomic_DNA"/>
</dbReference>
<dbReference type="PANTHER" id="PTHR33490">
    <property type="entry name" value="BLR5614 PROTEIN-RELATED"/>
    <property type="match status" value="1"/>
</dbReference>
<name>F0TC24_METLA</name>
<dbReference type="HOGENOM" id="CLU_592668_0_0_2"/>
<sequence length="461" mass="50429">MDLGVARIKKKSLIIFLLIIGVGLLVNFNVSSAASIQDTELTLNTSSTLNNTNDQVVTPKTLKASNLVSKTVGESPAYQSAGDADVSVRSSASNSSPNYLRNVVLVVIVKNNGPNNVSNINLALKLNKTYLKWISDDSKGLYNPNTGIWSINNLTTGNRTVLHVVEQVLTYDRTVTVMSNFTSGSFTDTDPTNNFSILNLTIPRASDLKVTQSTAKYNVKYLHTFVVAVTVKNSGPSTAKNVVVNCGLDPNVYAPVSYSQNRSYNPSTGNWTVAYLKSGSSITLHIFVRMLAFNSVVSNMVAVSSDTYDFNKSQNRAKMLITTPALTVNSLASSLKIGTSSRYQQAVNIVNWVRDNIVYSFYYNTKYGASGTLQRLKGNCADTAHLVVALARVSGFSARYKHGTCHFIESGHWYGHVWANIYVNGKWYSADATGYKNTLGVIKNWDTSTFTLHGTYNTLPF</sequence>
<dbReference type="InterPro" id="IPR002931">
    <property type="entry name" value="Transglutaminase-like"/>
</dbReference>
<dbReference type="SMART" id="SM00460">
    <property type="entry name" value="TGc"/>
    <property type="match status" value="1"/>
</dbReference>
<dbReference type="eggNOG" id="arCOG07611">
    <property type="taxonomic scope" value="Archaea"/>
</dbReference>
<dbReference type="KEGG" id="mel:Metbo_0927"/>
<dbReference type="RefSeq" id="WP_013644526.1">
    <property type="nucleotide sequence ID" value="NC_015216.1"/>
</dbReference>
<dbReference type="Pfam" id="PF01841">
    <property type="entry name" value="Transglut_core"/>
    <property type="match status" value="1"/>
</dbReference>
<dbReference type="GeneID" id="68611099"/>
<proteinExistence type="predicted"/>
<feature type="domain" description="Transglutaminase-like" evidence="1">
    <location>
        <begin position="372"/>
        <end position="434"/>
    </location>
</feature>
<dbReference type="AlphaFoldDB" id="F0TC24"/>
<evidence type="ECO:0000313" key="3">
    <source>
        <dbReference type="Proteomes" id="UP000007490"/>
    </source>
</evidence>
<reference evidence="3" key="1">
    <citation type="submission" date="2011-02" db="EMBL/GenBank/DDBJ databases">
        <title>Complete sequence of Methanobacterium sp. AL-21.</title>
        <authorList>
            <consortium name="US DOE Joint Genome Institute"/>
            <person name="Lucas S."/>
            <person name="Copeland A."/>
            <person name="Lapidus A."/>
            <person name="Cheng J.-F."/>
            <person name="Goodwin L."/>
            <person name="Pitluck S."/>
            <person name="Chertkov O."/>
            <person name="Detter J.C."/>
            <person name="Han C."/>
            <person name="Tapia R."/>
            <person name="Land M."/>
            <person name="Hauser L."/>
            <person name="Kyrpides N."/>
            <person name="Ivanova N."/>
            <person name="Mikhailova N."/>
            <person name="Pagani I."/>
            <person name="Cadillo-Quiroz H."/>
            <person name="Imachi H."/>
            <person name="Zinder S."/>
            <person name="Liu W."/>
            <person name="Woyke T."/>
        </authorList>
    </citation>
    <scope>NUCLEOTIDE SEQUENCE [LARGE SCALE GENOMIC DNA]</scope>
    <source>
        <strain evidence="3">AL-21</strain>
    </source>
</reference>
<dbReference type="PANTHER" id="PTHR33490:SF3">
    <property type="entry name" value="CONSERVED INTEGRAL MEMBRANE PROTEIN"/>
    <property type="match status" value="1"/>
</dbReference>
<protein>
    <submittedName>
        <fullName evidence="2">Transglutaminase domain-containing protein</fullName>
    </submittedName>
</protein>
<organism evidence="2 3">
    <name type="scientific">Methanobacterium lacus (strain AL-21)</name>
    <dbReference type="NCBI Taxonomy" id="877455"/>
    <lineage>
        <taxon>Archaea</taxon>
        <taxon>Methanobacteriati</taxon>
        <taxon>Methanobacteriota</taxon>
        <taxon>Methanomada group</taxon>
        <taxon>Methanobacteria</taxon>
        <taxon>Methanobacteriales</taxon>
        <taxon>Methanobacteriaceae</taxon>
        <taxon>Methanobacterium</taxon>
    </lineage>
</organism>
<dbReference type="SUPFAM" id="SSF54001">
    <property type="entry name" value="Cysteine proteinases"/>
    <property type="match status" value="1"/>
</dbReference>
<keyword evidence="3" id="KW-1185">Reference proteome</keyword>
<accession>F0TC24</accession>
<dbReference type="STRING" id="877455.Metbo_0927"/>
<evidence type="ECO:0000313" key="2">
    <source>
        <dbReference type="EMBL" id="ADZ09175.1"/>
    </source>
</evidence>
<gene>
    <name evidence="2" type="ordered locus">Metbo_0927</name>
</gene>
<evidence type="ECO:0000259" key="1">
    <source>
        <dbReference type="SMART" id="SM00460"/>
    </source>
</evidence>